<name>A0A1V0QGS4_CNPV</name>
<evidence type="ECO:0000313" key="2">
    <source>
        <dbReference type="EMBL" id="ARE67551.1"/>
    </source>
</evidence>
<protein>
    <submittedName>
        <fullName evidence="2">SWPV2-ORF299</fullName>
    </submittedName>
</protein>
<feature type="transmembrane region" description="Helical" evidence="1">
    <location>
        <begin position="7"/>
        <end position="25"/>
    </location>
</feature>
<dbReference type="EMBL" id="KX857215">
    <property type="protein sequence ID" value="ARE67551.1"/>
    <property type="molecule type" value="Genomic_DNA"/>
</dbReference>
<dbReference type="Proteomes" id="UP000319767">
    <property type="component" value="Segment"/>
</dbReference>
<keyword evidence="1" id="KW-1133">Transmembrane helix</keyword>
<keyword evidence="1" id="KW-0812">Transmembrane</keyword>
<reference evidence="2" key="1">
    <citation type="journal article" date="2017" name="BMC Genomics">
        <title>Genomic characterization of two novel pathogenic avipoxviruses isolated from pacific shearwaters (Ardenna spp.).</title>
        <authorList>
            <person name="Sarker S."/>
            <person name="Das S."/>
            <person name="Lavers J.L."/>
            <person name="Hutton I."/>
            <person name="Helbig K."/>
            <person name="Imbery J."/>
            <person name="Upton C."/>
            <person name="Raidal S.R."/>
        </authorList>
    </citation>
    <scope>NUCLEOTIDE SEQUENCE [LARGE SCALE GENOMIC DNA]</scope>
    <source>
        <strain evidence="2">SWPV-2</strain>
    </source>
</reference>
<evidence type="ECO:0000256" key="1">
    <source>
        <dbReference type="SAM" id="Phobius"/>
    </source>
</evidence>
<gene>
    <name evidence="2" type="primary">SWPV2-299</name>
</gene>
<organism evidence="2">
    <name type="scientific">Shearwaterpox virus</name>
    <dbReference type="NCBI Taxonomy" id="1974596"/>
    <lineage>
        <taxon>Viruses</taxon>
        <taxon>Varidnaviria</taxon>
        <taxon>Bamfordvirae</taxon>
        <taxon>Nucleocytoviricota</taxon>
        <taxon>Pokkesviricetes</taxon>
        <taxon>Chitovirales</taxon>
        <taxon>Poxviridae</taxon>
        <taxon>Chordopoxvirinae</taxon>
        <taxon>Avipoxvirus</taxon>
        <taxon>Avipoxvirus canarypox</taxon>
        <taxon>Canarypox virus</taxon>
    </lineage>
</organism>
<proteinExistence type="predicted"/>
<sequence>MKLNKRVIYYYIYTYILLTFYKNMITDSYKLISQHGKSVNITCLLPPTEHADKLIVFKANDNASFYDTVNVTNAGPEVPCYCGDVDKEYGFVLTNHSSSECEGKYRCVFSLNGSETYRHAVDVRVMPKVVTFSYLGHDNKTYYGCNRTKTKEEKSVKLYAKLGSSRIDNRNTGGLSFNSTKESFLLAVPANKTDKVICGISYQGLNEERIISYAASKN</sequence>
<keyword evidence="1" id="KW-0472">Membrane</keyword>
<accession>A0A1V0QGS4</accession>